<dbReference type="AlphaFoldDB" id="A0A1H0M4C4"/>
<dbReference type="GO" id="GO:0005829">
    <property type="term" value="C:cytosol"/>
    <property type="evidence" value="ECO:0007669"/>
    <property type="project" value="TreeGrafter"/>
</dbReference>
<protein>
    <submittedName>
        <fullName evidence="6">DNA-binding transcriptional regulator, LysR family</fullName>
    </submittedName>
</protein>
<dbReference type="InterPro" id="IPR000847">
    <property type="entry name" value="LysR_HTH_N"/>
</dbReference>
<keyword evidence="7" id="KW-1185">Reference proteome</keyword>
<dbReference type="Proteomes" id="UP000198741">
    <property type="component" value="Chromosome I"/>
</dbReference>
<accession>A0A1H0M4C4</accession>
<evidence type="ECO:0000256" key="3">
    <source>
        <dbReference type="ARBA" id="ARBA00023125"/>
    </source>
</evidence>
<dbReference type="PANTHER" id="PTHR30419">
    <property type="entry name" value="HTH-TYPE TRANSCRIPTIONAL REGULATOR YBHD"/>
    <property type="match status" value="1"/>
</dbReference>
<dbReference type="OrthoDB" id="3181812at2"/>
<reference evidence="6 7" key="1">
    <citation type="submission" date="2016-10" db="EMBL/GenBank/DDBJ databases">
        <authorList>
            <person name="de Groot N.N."/>
        </authorList>
    </citation>
    <scope>NUCLEOTIDE SEQUENCE [LARGE SCALE GENOMIC DNA]</scope>
    <source>
        <strain evidence="7">P4-7,KCTC 19426,CECT 7604</strain>
    </source>
</reference>
<dbReference type="Gene3D" id="1.10.10.10">
    <property type="entry name" value="Winged helix-like DNA-binding domain superfamily/Winged helix DNA-binding domain"/>
    <property type="match status" value="1"/>
</dbReference>
<evidence type="ECO:0000313" key="6">
    <source>
        <dbReference type="EMBL" id="SDO75234.1"/>
    </source>
</evidence>
<evidence type="ECO:0000313" key="7">
    <source>
        <dbReference type="Proteomes" id="UP000198741"/>
    </source>
</evidence>
<dbReference type="STRING" id="1090615.SAMN04515671_1917"/>
<proteinExistence type="inferred from homology"/>
<dbReference type="CDD" id="cd08434">
    <property type="entry name" value="PBP2_GltC_like"/>
    <property type="match status" value="1"/>
</dbReference>
<dbReference type="Gene3D" id="3.40.190.10">
    <property type="entry name" value="Periplasmic binding protein-like II"/>
    <property type="match status" value="2"/>
</dbReference>
<dbReference type="Pfam" id="PF00126">
    <property type="entry name" value="HTH_1"/>
    <property type="match status" value="1"/>
</dbReference>
<dbReference type="SUPFAM" id="SSF53850">
    <property type="entry name" value="Periplasmic binding protein-like II"/>
    <property type="match status" value="1"/>
</dbReference>
<dbReference type="RefSeq" id="WP_090475759.1">
    <property type="nucleotide sequence ID" value="NZ_LT629710.1"/>
</dbReference>
<comment type="similarity">
    <text evidence="1">Belongs to the LysR transcriptional regulatory family.</text>
</comment>
<dbReference type="InterPro" id="IPR005119">
    <property type="entry name" value="LysR_subst-bd"/>
</dbReference>
<gene>
    <name evidence="6" type="ORF">SAMN04515671_1917</name>
</gene>
<organism evidence="6 7">
    <name type="scientific">Nakamurella panacisegetis</name>
    <dbReference type="NCBI Taxonomy" id="1090615"/>
    <lineage>
        <taxon>Bacteria</taxon>
        <taxon>Bacillati</taxon>
        <taxon>Actinomycetota</taxon>
        <taxon>Actinomycetes</taxon>
        <taxon>Nakamurellales</taxon>
        <taxon>Nakamurellaceae</taxon>
        <taxon>Nakamurella</taxon>
    </lineage>
</organism>
<dbReference type="InterPro" id="IPR050950">
    <property type="entry name" value="HTH-type_LysR_regulators"/>
</dbReference>
<dbReference type="GO" id="GO:0003700">
    <property type="term" value="F:DNA-binding transcription factor activity"/>
    <property type="evidence" value="ECO:0007669"/>
    <property type="project" value="InterPro"/>
</dbReference>
<feature type="domain" description="HTH lysR-type" evidence="5">
    <location>
        <begin position="1"/>
        <end position="58"/>
    </location>
</feature>
<evidence type="ECO:0000256" key="2">
    <source>
        <dbReference type="ARBA" id="ARBA00023015"/>
    </source>
</evidence>
<keyword evidence="4" id="KW-0804">Transcription</keyword>
<dbReference type="PANTHER" id="PTHR30419:SF28">
    <property type="entry name" value="HTH-TYPE TRANSCRIPTIONAL REGULATOR BSDA"/>
    <property type="match status" value="1"/>
</dbReference>
<evidence type="ECO:0000256" key="1">
    <source>
        <dbReference type="ARBA" id="ARBA00009437"/>
    </source>
</evidence>
<dbReference type="Pfam" id="PF03466">
    <property type="entry name" value="LysR_substrate"/>
    <property type="match status" value="1"/>
</dbReference>
<dbReference type="GO" id="GO:0003677">
    <property type="term" value="F:DNA binding"/>
    <property type="evidence" value="ECO:0007669"/>
    <property type="project" value="UniProtKB-KW"/>
</dbReference>
<dbReference type="SUPFAM" id="SSF46785">
    <property type="entry name" value="Winged helix' DNA-binding domain"/>
    <property type="match status" value="1"/>
</dbReference>
<dbReference type="PROSITE" id="PS50931">
    <property type="entry name" value="HTH_LYSR"/>
    <property type="match status" value="1"/>
</dbReference>
<keyword evidence="3 6" id="KW-0238">DNA-binding</keyword>
<dbReference type="InterPro" id="IPR036388">
    <property type="entry name" value="WH-like_DNA-bd_sf"/>
</dbReference>
<keyword evidence="2" id="KW-0805">Transcription regulation</keyword>
<sequence length="306" mass="33612">METDALRWFQQIADGVTMTEVSEIEFITQSGVSRALARLEADVGTPLLRKTGRTLRMTSAGAAFKRHVDILLHVLDDGLAAVNQLVDPETGTVALASQLSLGTWLVPDLISSFRQTHPDVRFELQQVRDELTTPVLGDSRLDLEITTVRPTDRTVTWFSLLTEPLWLAVPRHHALAGRRSVRLREAAGESFMMLRRPSLLRHQTEELCQQAGFQPSVGFEGEDIPTLRGFVTAGLGVAVVPALHAGSPDALTGAVHHLPIDDQGAAREIGLGWSTNRKPLPSAELFRQHIVERTRSGRLPELAVPV</sequence>
<evidence type="ECO:0000259" key="5">
    <source>
        <dbReference type="PROSITE" id="PS50931"/>
    </source>
</evidence>
<dbReference type="InterPro" id="IPR036390">
    <property type="entry name" value="WH_DNA-bd_sf"/>
</dbReference>
<dbReference type="EMBL" id="LT629710">
    <property type="protein sequence ID" value="SDO75234.1"/>
    <property type="molecule type" value="Genomic_DNA"/>
</dbReference>
<name>A0A1H0M4C4_9ACTN</name>
<evidence type="ECO:0000256" key="4">
    <source>
        <dbReference type="ARBA" id="ARBA00023163"/>
    </source>
</evidence>